<organism evidence="5 6">
    <name type="scientific">Sulfuritortus calidifontis</name>
    <dbReference type="NCBI Taxonomy" id="1914471"/>
    <lineage>
        <taxon>Bacteria</taxon>
        <taxon>Pseudomonadati</taxon>
        <taxon>Pseudomonadota</taxon>
        <taxon>Betaproteobacteria</taxon>
        <taxon>Nitrosomonadales</taxon>
        <taxon>Thiobacillaceae</taxon>
        <taxon>Sulfuritortus</taxon>
    </lineage>
</organism>
<dbReference type="PANTHER" id="PTHR40447">
    <property type="entry name" value="ANAEROBIC SULFITE REDUCTASE SUBUNIT A"/>
    <property type="match status" value="1"/>
</dbReference>
<dbReference type="GO" id="GO:0051536">
    <property type="term" value="F:iron-sulfur cluster binding"/>
    <property type="evidence" value="ECO:0007669"/>
    <property type="project" value="UniProtKB-KW"/>
</dbReference>
<dbReference type="SUPFAM" id="SSF46548">
    <property type="entry name" value="alpha-helical ferredoxin"/>
    <property type="match status" value="1"/>
</dbReference>
<dbReference type="PANTHER" id="PTHR40447:SF1">
    <property type="entry name" value="ANAEROBIC SULFITE REDUCTASE SUBUNIT A"/>
    <property type="match status" value="1"/>
</dbReference>
<evidence type="ECO:0000256" key="1">
    <source>
        <dbReference type="ARBA" id="ARBA00022723"/>
    </source>
</evidence>
<evidence type="ECO:0000256" key="3">
    <source>
        <dbReference type="ARBA" id="ARBA00023014"/>
    </source>
</evidence>
<evidence type="ECO:0000313" key="6">
    <source>
        <dbReference type="Proteomes" id="UP000295135"/>
    </source>
</evidence>
<feature type="domain" description="4Fe-4S ferredoxin-type" evidence="4">
    <location>
        <begin position="243"/>
        <end position="275"/>
    </location>
</feature>
<evidence type="ECO:0000259" key="4">
    <source>
        <dbReference type="PROSITE" id="PS51379"/>
    </source>
</evidence>
<dbReference type="Pfam" id="PF17179">
    <property type="entry name" value="Fer4_22"/>
    <property type="match status" value="1"/>
</dbReference>
<gene>
    <name evidence="5" type="ORF">EDC61_10252</name>
</gene>
<reference evidence="5 6" key="1">
    <citation type="submission" date="2019-03" db="EMBL/GenBank/DDBJ databases">
        <title>Genomic Encyclopedia of Type Strains, Phase IV (KMG-IV): sequencing the most valuable type-strain genomes for metagenomic binning, comparative biology and taxonomic classification.</title>
        <authorList>
            <person name="Goeker M."/>
        </authorList>
    </citation>
    <scope>NUCLEOTIDE SEQUENCE [LARGE SCALE GENOMIC DNA]</scope>
    <source>
        <strain evidence="5 6">DSM 103923</strain>
    </source>
</reference>
<feature type="domain" description="4Fe-4S ferredoxin-type" evidence="4">
    <location>
        <begin position="324"/>
        <end position="352"/>
    </location>
</feature>
<dbReference type="Proteomes" id="UP000295135">
    <property type="component" value="Unassembled WGS sequence"/>
</dbReference>
<keyword evidence="2" id="KW-0408">Iron</keyword>
<dbReference type="EMBL" id="SLZY01000002">
    <property type="protein sequence ID" value="TCS73284.1"/>
    <property type="molecule type" value="Genomic_DNA"/>
</dbReference>
<dbReference type="AlphaFoldDB" id="A0A4R3JXV7"/>
<dbReference type="InterPro" id="IPR017896">
    <property type="entry name" value="4Fe4S_Fe-S-bd"/>
</dbReference>
<dbReference type="OrthoDB" id="9795302at2"/>
<comment type="caution">
    <text evidence="5">The sequence shown here is derived from an EMBL/GenBank/DDBJ whole genome shotgun (WGS) entry which is preliminary data.</text>
</comment>
<name>A0A4R3JXV7_9PROT</name>
<keyword evidence="6" id="KW-1185">Reference proteome</keyword>
<dbReference type="RefSeq" id="WP_126458403.1">
    <property type="nucleotide sequence ID" value="NZ_AP018721.1"/>
</dbReference>
<proteinExistence type="predicted"/>
<sequence length="361" mass="39420">MATPRFLPHNRLDDLIRQLQAAGYRVIGPRLQEGVIAYGELAAATELPWGWQDEQTPGRYRLQRTGQPLAFAWATPTQGLKPWFFAPVEPLWRMRRTSDGFELAACLPQEKPLAILGARACDLAAVARQDAILEHDPHYQARRQDALFIAVHCTRPAASCFCASTGTGPRAMRFDIGLTELDTGFVVEAGSPRGRGLIEPLALAAASAEQLATAQKAVAAAALRQTRHLPPGDLAARLAAHSEHPHWAEVAQRCLACGNCTQACPTCFCHARSETASADDQTAEQARHWDSCFGELHGHLAGFQVRPETAQRYRQWLTHKLGNWWTQFGESGCVGCGRCLTWCPAGIDLTQEVAAILGEAA</sequence>
<dbReference type="InterPro" id="IPR017900">
    <property type="entry name" value="4Fe4S_Fe_S_CS"/>
</dbReference>
<protein>
    <submittedName>
        <fullName evidence="5">4Fe-4S dicluster protein</fullName>
    </submittedName>
</protein>
<evidence type="ECO:0000256" key="2">
    <source>
        <dbReference type="ARBA" id="ARBA00023004"/>
    </source>
</evidence>
<accession>A0A4R3JXV7</accession>
<dbReference type="PROSITE" id="PS51379">
    <property type="entry name" value="4FE4S_FER_2"/>
    <property type="match status" value="2"/>
</dbReference>
<dbReference type="GO" id="GO:0046872">
    <property type="term" value="F:metal ion binding"/>
    <property type="evidence" value="ECO:0007669"/>
    <property type="project" value="UniProtKB-KW"/>
</dbReference>
<dbReference type="PROSITE" id="PS00198">
    <property type="entry name" value="4FE4S_FER_1"/>
    <property type="match status" value="2"/>
</dbReference>
<keyword evidence="1" id="KW-0479">Metal-binding</keyword>
<evidence type="ECO:0000313" key="5">
    <source>
        <dbReference type="EMBL" id="TCS73284.1"/>
    </source>
</evidence>
<keyword evidence="3" id="KW-0411">Iron-sulfur</keyword>